<accession>A0ABN2MNU3</accession>
<comment type="caution">
    <text evidence="1">The sequence shown here is derived from an EMBL/GenBank/DDBJ whole genome shotgun (WGS) entry which is preliminary data.</text>
</comment>
<dbReference type="PANTHER" id="PTHR38479">
    <property type="entry name" value="LMO0824 PROTEIN"/>
    <property type="match status" value="1"/>
</dbReference>
<gene>
    <name evidence="1" type="ORF">GCM10009836_08100</name>
</gene>
<reference evidence="1 2" key="1">
    <citation type="journal article" date="2019" name="Int. J. Syst. Evol. Microbiol.">
        <title>The Global Catalogue of Microorganisms (GCM) 10K type strain sequencing project: providing services to taxonomists for standard genome sequencing and annotation.</title>
        <authorList>
            <consortium name="The Broad Institute Genomics Platform"/>
            <consortium name="The Broad Institute Genome Sequencing Center for Infectious Disease"/>
            <person name="Wu L."/>
            <person name="Ma J."/>
        </authorList>
    </citation>
    <scope>NUCLEOTIDE SEQUENCE [LARGE SCALE GENOMIC DNA]</scope>
    <source>
        <strain evidence="1 2">JCM 16009</strain>
    </source>
</reference>
<evidence type="ECO:0000313" key="2">
    <source>
        <dbReference type="Proteomes" id="UP001500449"/>
    </source>
</evidence>
<dbReference type="Proteomes" id="UP001500449">
    <property type="component" value="Unassembled WGS sequence"/>
</dbReference>
<dbReference type="PANTHER" id="PTHR38479:SF2">
    <property type="entry name" value="WINGED HELIX DNA-BINDING DOMAIN-CONTAINING PROTEIN"/>
    <property type="match status" value="1"/>
</dbReference>
<dbReference type="RefSeq" id="WP_344412453.1">
    <property type="nucleotide sequence ID" value="NZ_BAAAQK010000003.1"/>
</dbReference>
<keyword evidence="2" id="KW-1185">Reference proteome</keyword>
<dbReference type="EMBL" id="BAAAQK010000003">
    <property type="protein sequence ID" value="GAA1832368.1"/>
    <property type="molecule type" value="Genomic_DNA"/>
</dbReference>
<dbReference type="Pfam" id="PF06224">
    <property type="entry name" value="AlkZ-like"/>
    <property type="match status" value="1"/>
</dbReference>
<protein>
    <submittedName>
        <fullName evidence="1">Crosslink repair DNA glycosylase YcaQ family protein</fullName>
    </submittedName>
</protein>
<evidence type="ECO:0000313" key="1">
    <source>
        <dbReference type="EMBL" id="GAA1832368.1"/>
    </source>
</evidence>
<proteinExistence type="predicted"/>
<dbReference type="InterPro" id="IPR009351">
    <property type="entry name" value="AlkZ-like"/>
</dbReference>
<organism evidence="1 2">
    <name type="scientific">Pseudonocardia ailaonensis</name>
    <dbReference type="NCBI Taxonomy" id="367279"/>
    <lineage>
        <taxon>Bacteria</taxon>
        <taxon>Bacillati</taxon>
        <taxon>Actinomycetota</taxon>
        <taxon>Actinomycetes</taxon>
        <taxon>Pseudonocardiales</taxon>
        <taxon>Pseudonocardiaceae</taxon>
        <taxon>Pseudonocardia</taxon>
    </lineage>
</organism>
<name>A0ABN2MNU3_9PSEU</name>
<sequence length="377" mass="38696">MSAMAGSAAPILHRGRVLAWRAAALGLAARAGGLADLAVLRLGIQDSPPGSLRVALAARLEEPPADPGAGYAVVWSHRGAPHLHPAGDLPALATACWPASEADAAARLGWQRARLAEVGMASRRAIRTVAEAVGQVLAGGPRVKGELSAEITAIVPAPLSPYCRPCGTHHVAEQLLRLAGLPGGARLRPGTKPVVAEAVEGWAGPPEEGDPAPVVAAYLEFFGPAAAGDLASFVGTSVTALRPALPDDLVEVTVDGRAALCPPGLVDALSAAPEPAGVVRLVPPSDPFLQARDRETLVPDPARRKEVWRSIGPPGAVLVDGEVAGTWRTQQRGKTLEITVDAFRALTGAERGAVGEEAERIGAVRGAGSVRVRDGEP</sequence>